<dbReference type="PIRSF" id="PIRSF037663">
    <property type="entry name" value="Acetyltransf_GNAT_prd"/>
    <property type="match status" value="1"/>
</dbReference>
<dbReference type="Pfam" id="PF00583">
    <property type="entry name" value="Acetyltransf_1"/>
    <property type="match status" value="1"/>
</dbReference>
<dbReference type="PANTHER" id="PTHR42919">
    <property type="entry name" value="N-ALPHA-ACETYLTRANSFERASE"/>
    <property type="match status" value="1"/>
</dbReference>
<dbReference type="InterPro" id="IPR016181">
    <property type="entry name" value="Acyl_CoA_acyltransferase"/>
</dbReference>
<dbReference type="InterPro" id="IPR000182">
    <property type="entry name" value="GNAT_dom"/>
</dbReference>
<dbReference type="PROSITE" id="PS51186">
    <property type="entry name" value="GNAT"/>
    <property type="match status" value="1"/>
</dbReference>
<evidence type="ECO:0000313" key="5">
    <source>
        <dbReference type="Proteomes" id="UP001151002"/>
    </source>
</evidence>
<keyword evidence="5" id="KW-1185">Reference proteome</keyword>
<dbReference type="Proteomes" id="UP001151002">
    <property type="component" value="Unassembled WGS sequence"/>
</dbReference>
<organism evidence="4 5">
    <name type="scientific">Paractinoplanes pyxinae</name>
    <dbReference type="NCBI Taxonomy" id="2997416"/>
    <lineage>
        <taxon>Bacteria</taxon>
        <taxon>Bacillati</taxon>
        <taxon>Actinomycetota</taxon>
        <taxon>Actinomycetes</taxon>
        <taxon>Micromonosporales</taxon>
        <taxon>Micromonosporaceae</taxon>
        <taxon>Paractinoplanes</taxon>
    </lineage>
</organism>
<keyword evidence="2" id="KW-0012">Acyltransferase</keyword>
<dbReference type="RefSeq" id="WP_267565859.1">
    <property type="nucleotide sequence ID" value="NZ_JAPNTZ010000009.1"/>
</dbReference>
<dbReference type="Gene3D" id="3.40.630.30">
    <property type="match status" value="1"/>
</dbReference>
<dbReference type="SUPFAM" id="SSF55729">
    <property type="entry name" value="Acyl-CoA N-acyltransferases (Nat)"/>
    <property type="match status" value="1"/>
</dbReference>
<reference evidence="4" key="1">
    <citation type="submission" date="2022-11" db="EMBL/GenBank/DDBJ databases">
        <authorList>
            <person name="Somphong A."/>
            <person name="Phongsopitanun W."/>
        </authorList>
    </citation>
    <scope>NUCLEOTIDE SEQUENCE</scope>
    <source>
        <strain evidence="4">Pm04-4</strain>
    </source>
</reference>
<protein>
    <submittedName>
        <fullName evidence="4">GNAT family N-acetyltransferase</fullName>
    </submittedName>
</protein>
<dbReference type="InterPro" id="IPR017255">
    <property type="entry name" value="AcTrfase_GNAT_prd"/>
</dbReference>
<evidence type="ECO:0000256" key="2">
    <source>
        <dbReference type="ARBA" id="ARBA00023315"/>
    </source>
</evidence>
<gene>
    <name evidence="4" type="ORF">OWR29_26060</name>
</gene>
<dbReference type="CDD" id="cd04301">
    <property type="entry name" value="NAT_SF"/>
    <property type="match status" value="1"/>
</dbReference>
<dbReference type="EMBL" id="JAPNTZ010000009">
    <property type="protein sequence ID" value="MCY1141476.1"/>
    <property type="molecule type" value="Genomic_DNA"/>
</dbReference>
<evidence type="ECO:0000259" key="3">
    <source>
        <dbReference type="PROSITE" id="PS51186"/>
    </source>
</evidence>
<feature type="domain" description="N-acetyltransferase" evidence="3">
    <location>
        <begin position="1"/>
        <end position="158"/>
    </location>
</feature>
<sequence length="158" mass="17449">MRIVALNDALISDVEDLMALGEPYVRARTSSDYWLYSALFSTTCPVALTDDRVVGAIIAMRSQDDPRDVYIQDVMTDPAHRGQGIAAALLQSITVQANVWQCRRIYLTSEPDNHAAAMAWHKVGFINIPGDHVVDGVQVISNFKGRGKDRAVYELTLA</sequence>
<dbReference type="InterPro" id="IPR051556">
    <property type="entry name" value="N-term/lysine_N-AcTrnsfr"/>
</dbReference>
<name>A0ABT4B4Q8_9ACTN</name>
<keyword evidence="1" id="KW-0808">Transferase</keyword>
<evidence type="ECO:0000256" key="1">
    <source>
        <dbReference type="ARBA" id="ARBA00022679"/>
    </source>
</evidence>
<accession>A0ABT4B4Q8</accession>
<dbReference type="PANTHER" id="PTHR42919:SF8">
    <property type="entry name" value="N-ALPHA-ACETYLTRANSFERASE 50"/>
    <property type="match status" value="1"/>
</dbReference>
<proteinExistence type="predicted"/>
<evidence type="ECO:0000313" key="4">
    <source>
        <dbReference type="EMBL" id="MCY1141476.1"/>
    </source>
</evidence>
<comment type="caution">
    <text evidence="4">The sequence shown here is derived from an EMBL/GenBank/DDBJ whole genome shotgun (WGS) entry which is preliminary data.</text>
</comment>